<evidence type="ECO:0000313" key="7">
    <source>
        <dbReference type="Proteomes" id="UP000239047"/>
    </source>
</evidence>
<dbReference type="Gene3D" id="3.20.20.70">
    <property type="entry name" value="Aldolase class I"/>
    <property type="match status" value="1"/>
</dbReference>
<dbReference type="PANTHER" id="PTHR30246:SF1">
    <property type="entry name" value="2-DEHYDRO-3-DEOXY-6-PHOSPHOGALACTONATE ALDOLASE-RELATED"/>
    <property type="match status" value="1"/>
</dbReference>
<evidence type="ECO:0000256" key="2">
    <source>
        <dbReference type="ARBA" id="ARBA00006906"/>
    </source>
</evidence>
<keyword evidence="7" id="KW-1185">Reference proteome</keyword>
<dbReference type="CDD" id="cd00452">
    <property type="entry name" value="KDPG_aldolase"/>
    <property type="match status" value="1"/>
</dbReference>
<dbReference type="EMBL" id="PREZ01000004">
    <property type="protein sequence ID" value="PPA70489.1"/>
    <property type="molecule type" value="Genomic_DNA"/>
</dbReference>
<evidence type="ECO:0000256" key="1">
    <source>
        <dbReference type="ARBA" id="ARBA00004761"/>
    </source>
</evidence>
<organism evidence="6 7">
    <name type="scientific">Jeotgalibacillus proteolyticus</name>
    <dbReference type="NCBI Taxonomy" id="2082395"/>
    <lineage>
        <taxon>Bacteria</taxon>
        <taxon>Bacillati</taxon>
        <taxon>Bacillota</taxon>
        <taxon>Bacilli</taxon>
        <taxon>Bacillales</taxon>
        <taxon>Caryophanaceae</taxon>
        <taxon>Jeotgalibacillus</taxon>
    </lineage>
</organism>
<evidence type="ECO:0000256" key="3">
    <source>
        <dbReference type="ARBA" id="ARBA00011233"/>
    </source>
</evidence>
<sequence length="217" mass="22907">MNTALTRILDSKMVPIVRGQSPEDVLKIARSLHEGGVQVIEITLNSPNALQAIELVCHELGDVITVGAGTVLDPESARAALLAGASFILAPSVNTETIKMTKRYGAISIPGAMTPTEIVTAYESGCDIVKVFPVTTLGPDYIKDIKGPLGHIPLMPTGGVDLENFESYLKSGAAACGLGSSLVKSKAEIDPSYLKNLTEKARRFTMIAEQIKGGANE</sequence>
<comment type="subunit">
    <text evidence="3">Homotrimer.</text>
</comment>
<dbReference type="RefSeq" id="WP_104058439.1">
    <property type="nucleotide sequence ID" value="NZ_PREZ01000004.1"/>
</dbReference>
<dbReference type="Pfam" id="PF01081">
    <property type="entry name" value="Aldolase"/>
    <property type="match status" value="1"/>
</dbReference>
<evidence type="ECO:0000313" key="6">
    <source>
        <dbReference type="EMBL" id="PPA70489.1"/>
    </source>
</evidence>
<comment type="caution">
    <text evidence="6">The sequence shown here is derived from an EMBL/GenBank/DDBJ whole genome shotgun (WGS) entry which is preliminary data.</text>
</comment>
<dbReference type="InterPro" id="IPR000887">
    <property type="entry name" value="Aldlse_KDPG_KHG"/>
</dbReference>
<accession>A0A2S5GBW9</accession>
<dbReference type="InterPro" id="IPR013785">
    <property type="entry name" value="Aldolase_TIM"/>
</dbReference>
<evidence type="ECO:0000256" key="4">
    <source>
        <dbReference type="ARBA" id="ARBA00023239"/>
    </source>
</evidence>
<dbReference type="AlphaFoldDB" id="A0A2S5GBW9"/>
<keyword evidence="4" id="KW-0456">Lyase</keyword>
<name>A0A2S5GBW9_9BACL</name>
<evidence type="ECO:0000256" key="5">
    <source>
        <dbReference type="ARBA" id="ARBA00023277"/>
    </source>
</evidence>
<protein>
    <submittedName>
        <fullName evidence="6">2-dehydro-3-deoxyphosphogluconate aldolase</fullName>
    </submittedName>
</protein>
<dbReference type="PANTHER" id="PTHR30246">
    <property type="entry name" value="2-KETO-3-DEOXY-6-PHOSPHOGLUCONATE ALDOLASE"/>
    <property type="match status" value="1"/>
</dbReference>
<proteinExistence type="inferred from homology"/>
<keyword evidence="5" id="KW-0119">Carbohydrate metabolism</keyword>
<dbReference type="Proteomes" id="UP000239047">
    <property type="component" value="Unassembled WGS sequence"/>
</dbReference>
<reference evidence="6 7" key="1">
    <citation type="submission" date="2018-02" db="EMBL/GenBank/DDBJ databases">
        <title>Jeotgalibacillus proteolyticum sp. nov. a protease producing bacterium isolated from ocean sediments of Laizhou Bay.</title>
        <authorList>
            <person name="Li Y."/>
        </authorList>
    </citation>
    <scope>NUCLEOTIDE SEQUENCE [LARGE SCALE GENOMIC DNA]</scope>
    <source>
        <strain evidence="6 7">22-7</strain>
    </source>
</reference>
<dbReference type="GO" id="GO:0016829">
    <property type="term" value="F:lyase activity"/>
    <property type="evidence" value="ECO:0007669"/>
    <property type="project" value="UniProtKB-KW"/>
</dbReference>
<dbReference type="NCBIfam" id="TIGR01182">
    <property type="entry name" value="eda"/>
    <property type="match status" value="1"/>
</dbReference>
<gene>
    <name evidence="6" type="ORF">C4B60_13050</name>
</gene>
<dbReference type="OrthoDB" id="9802667at2"/>
<comment type="pathway">
    <text evidence="1">Carbohydrate acid metabolism.</text>
</comment>
<comment type="similarity">
    <text evidence="2">Belongs to the KHG/KDPG aldolase family.</text>
</comment>
<dbReference type="SUPFAM" id="SSF51569">
    <property type="entry name" value="Aldolase"/>
    <property type="match status" value="1"/>
</dbReference>